<dbReference type="GO" id="GO:0016887">
    <property type="term" value="F:ATP hydrolysis activity"/>
    <property type="evidence" value="ECO:0007669"/>
    <property type="project" value="InterPro"/>
</dbReference>
<evidence type="ECO:0000256" key="1">
    <source>
        <dbReference type="ARBA" id="ARBA00001947"/>
    </source>
</evidence>
<dbReference type="InterPro" id="IPR027417">
    <property type="entry name" value="P-loop_NTPase"/>
</dbReference>
<accession>L7JTE3</accession>
<dbReference type="Gene3D" id="3.40.50.300">
    <property type="entry name" value="P-loop containing nucleotide triphosphate hydrolases"/>
    <property type="match status" value="1"/>
</dbReference>
<evidence type="ECO:0000313" key="13">
    <source>
        <dbReference type="EMBL" id="ELQ74728.1"/>
    </source>
</evidence>
<dbReference type="InParanoid" id="L7JTE3"/>
<name>L7JTE3_TRAHO</name>
<keyword evidence="6" id="KW-0479">Metal-binding</keyword>
<dbReference type="Pfam" id="PF13476">
    <property type="entry name" value="AAA_23"/>
    <property type="match status" value="1"/>
</dbReference>
<dbReference type="OrthoDB" id="18797at2759"/>
<evidence type="ECO:0000256" key="2">
    <source>
        <dbReference type="ARBA" id="ARBA00004123"/>
    </source>
</evidence>
<evidence type="ECO:0000256" key="5">
    <source>
        <dbReference type="ARBA" id="ARBA00022454"/>
    </source>
</evidence>
<dbReference type="PANTHER" id="PTHR18867:SF12">
    <property type="entry name" value="DNA REPAIR PROTEIN RAD50"/>
    <property type="match status" value="1"/>
</dbReference>
<dbReference type="GO" id="GO:0006302">
    <property type="term" value="P:double-strand break repair"/>
    <property type="evidence" value="ECO:0007669"/>
    <property type="project" value="InterPro"/>
</dbReference>
<keyword evidence="13" id="KW-0378">Hydrolase</keyword>
<dbReference type="GO" id="GO:0030870">
    <property type="term" value="C:Mre11 complex"/>
    <property type="evidence" value="ECO:0007669"/>
    <property type="project" value="TreeGrafter"/>
</dbReference>
<evidence type="ECO:0000256" key="9">
    <source>
        <dbReference type="ARBA" id="ARBA00049360"/>
    </source>
</evidence>
<dbReference type="VEuPathDB" id="MicrosporidiaDB:THOM_2331"/>
<keyword evidence="8" id="KW-0539">Nucleus</keyword>
<gene>
    <name evidence="13" type="ORF">THOM_2331</name>
</gene>
<dbReference type="GO" id="GO:0000722">
    <property type="term" value="P:telomere maintenance via recombination"/>
    <property type="evidence" value="ECO:0007669"/>
    <property type="project" value="TreeGrafter"/>
</dbReference>
<evidence type="ECO:0000256" key="8">
    <source>
        <dbReference type="ARBA" id="ARBA00023242"/>
    </source>
</evidence>
<evidence type="ECO:0000259" key="12">
    <source>
        <dbReference type="Pfam" id="PF13476"/>
    </source>
</evidence>
<comment type="cofactor">
    <cofactor evidence="1">
        <name>Zn(2+)</name>
        <dbReference type="ChEBI" id="CHEBI:29105"/>
    </cofactor>
</comment>
<evidence type="ECO:0000256" key="10">
    <source>
        <dbReference type="SAM" id="Coils"/>
    </source>
</evidence>
<dbReference type="PANTHER" id="PTHR18867">
    <property type="entry name" value="RAD50"/>
    <property type="match status" value="1"/>
</dbReference>
<evidence type="ECO:0000256" key="11">
    <source>
        <dbReference type="SAM" id="MobiDB-lite"/>
    </source>
</evidence>
<evidence type="ECO:0000256" key="3">
    <source>
        <dbReference type="ARBA" id="ARBA00004286"/>
    </source>
</evidence>
<feature type="domain" description="Rad50/SbcC-type AAA" evidence="12">
    <location>
        <begin position="5"/>
        <end position="266"/>
    </location>
</feature>
<protein>
    <submittedName>
        <fullName evidence="13">DNA repair protein RAD50, ABC-type ATPase/SMC superfamily</fullName>
        <ecNumber evidence="13">3.6.-.-</ecNumber>
    </submittedName>
</protein>
<feature type="compositionally biased region" description="Basic and acidic residues" evidence="11">
    <location>
        <begin position="144"/>
        <end position="157"/>
    </location>
</feature>
<keyword evidence="7" id="KW-0862">Zinc</keyword>
<comment type="catalytic activity">
    <reaction evidence="9">
        <text>ATP + H2O = ADP + phosphate + H(+)</text>
        <dbReference type="Rhea" id="RHEA:13065"/>
        <dbReference type="ChEBI" id="CHEBI:15377"/>
        <dbReference type="ChEBI" id="CHEBI:15378"/>
        <dbReference type="ChEBI" id="CHEBI:30616"/>
        <dbReference type="ChEBI" id="CHEBI:43474"/>
        <dbReference type="ChEBI" id="CHEBI:456216"/>
    </reaction>
</comment>
<comment type="similarity">
    <text evidence="4">Belongs to the SMC family. RAD50 subfamily.</text>
</comment>
<dbReference type="GO" id="GO:0046872">
    <property type="term" value="F:metal ion binding"/>
    <property type="evidence" value="ECO:0007669"/>
    <property type="project" value="UniProtKB-KW"/>
</dbReference>
<evidence type="ECO:0000313" key="14">
    <source>
        <dbReference type="Proteomes" id="UP000011185"/>
    </source>
</evidence>
<dbReference type="EMBL" id="JH994027">
    <property type="protein sequence ID" value="ELQ74728.1"/>
    <property type="molecule type" value="Genomic_DNA"/>
</dbReference>
<dbReference type="SUPFAM" id="SSF52540">
    <property type="entry name" value="P-loop containing nucleoside triphosphate hydrolases"/>
    <property type="match status" value="1"/>
</dbReference>
<dbReference type="GO" id="GO:0000794">
    <property type="term" value="C:condensed nuclear chromosome"/>
    <property type="evidence" value="ECO:0007669"/>
    <property type="project" value="TreeGrafter"/>
</dbReference>
<dbReference type="STRING" id="72359.L7JTE3"/>
<dbReference type="GO" id="GO:0003691">
    <property type="term" value="F:double-stranded telomeric DNA binding"/>
    <property type="evidence" value="ECO:0007669"/>
    <property type="project" value="TreeGrafter"/>
</dbReference>
<keyword evidence="14" id="KW-1185">Reference proteome</keyword>
<dbReference type="GO" id="GO:0051880">
    <property type="term" value="F:G-quadruplex DNA binding"/>
    <property type="evidence" value="ECO:0007669"/>
    <property type="project" value="TreeGrafter"/>
</dbReference>
<keyword evidence="5" id="KW-0158">Chromosome</keyword>
<dbReference type="GO" id="GO:0007004">
    <property type="term" value="P:telomere maintenance via telomerase"/>
    <property type="evidence" value="ECO:0007669"/>
    <property type="project" value="TreeGrafter"/>
</dbReference>
<organism evidence="13 14">
    <name type="scientific">Trachipleistophora hominis</name>
    <name type="common">Microsporidian parasite</name>
    <dbReference type="NCBI Taxonomy" id="72359"/>
    <lineage>
        <taxon>Eukaryota</taxon>
        <taxon>Fungi</taxon>
        <taxon>Fungi incertae sedis</taxon>
        <taxon>Microsporidia</taxon>
        <taxon>Pleistophoridae</taxon>
        <taxon>Trachipleistophora</taxon>
    </lineage>
</organism>
<dbReference type="AlphaFoldDB" id="L7JTE3"/>
<dbReference type="Proteomes" id="UP000011185">
    <property type="component" value="Unassembled WGS sequence"/>
</dbReference>
<dbReference type="InterPro" id="IPR038729">
    <property type="entry name" value="Rad50/SbcC_AAA"/>
</dbReference>
<dbReference type="GO" id="GO:0070192">
    <property type="term" value="P:chromosome organization involved in meiotic cell cycle"/>
    <property type="evidence" value="ECO:0007669"/>
    <property type="project" value="TreeGrafter"/>
</dbReference>
<dbReference type="EC" id="3.6.-.-" evidence="13"/>
<feature type="region of interest" description="Disordered" evidence="11">
    <location>
        <begin position="144"/>
        <end position="163"/>
    </location>
</feature>
<dbReference type="HOGENOM" id="CLU_824353_0_0_1"/>
<feature type="coiled-coil region" evidence="10">
    <location>
        <begin position="244"/>
        <end position="271"/>
    </location>
</feature>
<keyword evidence="10" id="KW-0175">Coiled coil</keyword>
<comment type="subcellular location">
    <subcellularLocation>
        <location evidence="3">Chromosome</location>
    </subcellularLocation>
    <subcellularLocation>
        <location evidence="2">Nucleus</location>
    </subcellularLocation>
</comment>
<reference evidence="13 14" key="1">
    <citation type="journal article" date="2012" name="PLoS Pathog.">
        <title>The genome of the obligate intracellular parasite Trachipleistophora hominis: new insights into microsporidian genome dynamics and reductive evolution.</title>
        <authorList>
            <person name="Heinz E."/>
            <person name="Williams T.A."/>
            <person name="Nakjang S."/>
            <person name="Noel C.J."/>
            <person name="Swan D.C."/>
            <person name="Goldberg A.V."/>
            <person name="Harris S.R."/>
            <person name="Weinmaier T."/>
            <person name="Markert S."/>
            <person name="Becher D."/>
            <person name="Bernhardt J."/>
            <person name="Dagan T."/>
            <person name="Hacker C."/>
            <person name="Lucocq J.M."/>
            <person name="Schweder T."/>
            <person name="Rattei T."/>
            <person name="Hall N."/>
            <person name="Hirt R.P."/>
            <person name="Embley T.M."/>
        </authorList>
    </citation>
    <scope>NUCLEOTIDE SEQUENCE [LARGE SCALE GENOMIC DNA]</scope>
</reference>
<proteinExistence type="inferred from homology"/>
<sequence>MILNKLMIKGIRSYSPSTSNVIQFFPMTLILGENGTGKTTIIEALRYAITGDLPPMSRGGAFVYDPTLSNSTDTNAQIKLKLCDRYVVSRSLSLTHRKSKIEQKNTENVFSVIVNDSVSESYGNNMENLCNNDEVGNVLGWKKEEETNDRTKNTETKRKMKSLSGKAADIDKQMLMVLNTNKPLLDHVIFCHQEESTWPLSEPANFKKRMDDIFCSTVYIKAVENLKNVRKDKNVQLKMKLQELNFALQAKKKHKELLARLERANEDFMNNSGVISNLQSKLQVLNEKLCARHAIKKEINVESEKLLVLDVKLRNLKSKSMEIVDDEVVNKYRICAG</sequence>
<evidence type="ECO:0000256" key="7">
    <source>
        <dbReference type="ARBA" id="ARBA00022833"/>
    </source>
</evidence>
<evidence type="ECO:0000256" key="6">
    <source>
        <dbReference type="ARBA" id="ARBA00022723"/>
    </source>
</evidence>
<evidence type="ECO:0000256" key="4">
    <source>
        <dbReference type="ARBA" id="ARBA00009439"/>
    </source>
</evidence>
<dbReference type="GO" id="GO:0043047">
    <property type="term" value="F:single-stranded telomeric DNA binding"/>
    <property type="evidence" value="ECO:0007669"/>
    <property type="project" value="TreeGrafter"/>
</dbReference>